<evidence type="ECO:0000259" key="8">
    <source>
        <dbReference type="SMART" id="SM00934"/>
    </source>
</evidence>
<evidence type="ECO:0000256" key="1">
    <source>
        <dbReference type="ARBA" id="ARBA00004861"/>
    </source>
</evidence>
<dbReference type="InterPro" id="IPR013785">
    <property type="entry name" value="Aldolase_TIM"/>
</dbReference>
<dbReference type="SUPFAM" id="SSF51366">
    <property type="entry name" value="Ribulose-phoshate binding barrel"/>
    <property type="match status" value="1"/>
</dbReference>
<comment type="caution">
    <text evidence="9">The sequence shown here is derived from an EMBL/GenBank/DDBJ whole genome shotgun (WGS) entry which is preliminary data.</text>
</comment>
<evidence type="ECO:0000256" key="4">
    <source>
        <dbReference type="ARBA" id="ARBA00022975"/>
    </source>
</evidence>
<name>A0ABV8AQB6_9BACT</name>
<dbReference type="InterPro" id="IPR001754">
    <property type="entry name" value="OMPdeCOase_dom"/>
</dbReference>
<dbReference type="PANTHER" id="PTHR43375:SF1">
    <property type="entry name" value="OROTIDINE 5'-PHOSPHATE DECARBOXYLASE"/>
    <property type="match status" value="1"/>
</dbReference>
<proteinExistence type="inferred from homology"/>
<dbReference type="Proteomes" id="UP001595805">
    <property type="component" value="Unassembled WGS sequence"/>
</dbReference>
<keyword evidence="5 7" id="KW-0456">Lyase</keyword>
<dbReference type="Gene3D" id="3.20.20.70">
    <property type="entry name" value="Aldolase class I"/>
    <property type="match status" value="1"/>
</dbReference>
<dbReference type="EMBL" id="JBHRZS010000006">
    <property type="protein sequence ID" value="MFC3879519.1"/>
    <property type="molecule type" value="Genomic_DNA"/>
</dbReference>
<dbReference type="HAMAP" id="MF_01215">
    <property type="entry name" value="OMPdecase_type2"/>
    <property type="match status" value="1"/>
</dbReference>
<evidence type="ECO:0000256" key="7">
    <source>
        <dbReference type="HAMAP-Rule" id="MF_01215"/>
    </source>
</evidence>
<sequence length="271" mass="29847">MTRSELFSQIQQKSSFLCVGLDPDINKIPTHLLKEEDPIFSFCQQIIEETADFAVAYKPNIAFFEALGAKGWETLAKVEELIPEDIFTIADAKRGDIGNTSKLYAKAFFETMNFDSITVAPYMGGDSVSPFLEFQDKWVILLALTSNAGSADFQLIPDANEKPLYQTVLEKSQKWGSPENLMYVVGATRGELIGEVRKAAPEHFFLVPGVGAQGGSLSEVAKYGMNSTCGLLVNSSRGIIYASAEKDFAKAARKEAQKLQIEMTGLLEKYL</sequence>
<keyword evidence="3 7" id="KW-0210">Decarboxylase</keyword>
<evidence type="ECO:0000256" key="5">
    <source>
        <dbReference type="ARBA" id="ARBA00023239"/>
    </source>
</evidence>
<comment type="similarity">
    <text evidence="2 7">Belongs to the OMP decarboxylase family. Type 2 subfamily.</text>
</comment>
<dbReference type="InterPro" id="IPR011995">
    <property type="entry name" value="OMPdecase_type-2"/>
</dbReference>
<dbReference type="RefSeq" id="WP_377904022.1">
    <property type="nucleotide sequence ID" value="NZ_JBHRZS010000006.1"/>
</dbReference>
<comment type="catalytic activity">
    <reaction evidence="6 7">
        <text>orotidine 5'-phosphate + H(+) = UMP + CO2</text>
        <dbReference type="Rhea" id="RHEA:11596"/>
        <dbReference type="ChEBI" id="CHEBI:15378"/>
        <dbReference type="ChEBI" id="CHEBI:16526"/>
        <dbReference type="ChEBI" id="CHEBI:57538"/>
        <dbReference type="ChEBI" id="CHEBI:57865"/>
        <dbReference type="EC" id="4.1.1.23"/>
    </reaction>
</comment>
<feature type="active site" description="Proton donor" evidence="7">
    <location>
        <position position="93"/>
    </location>
</feature>
<accession>A0ABV8AQB6</accession>
<dbReference type="EC" id="4.1.1.23" evidence="7"/>
<gene>
    <name evidence="7 9" type="primary">pyrF</name>
    <name evidence="9" type="ORF">ACFOSV_05010</name>
</gene>
<organism evidence="9 10">
    <name type="scientific">Algoriphagus namhaensis</name>
    <dbReference type="NCBI Taxonomy" id="915353"/>
    <lineage>
        <taxon>Bacteria</taxon>
        <taxon>Pseudomonadati</taxon>
        <taxon>Bacteroidota</taxon>
        <taxon>Cytophagia</taxon>
        <taxon>Cytophagales</taxon>
        <taxon>Cyclobacteriaceae</taxon>
        <taxon>Algoriphagus</taxon>
    </lineage>
</organism>
<dbReference type="GO" id="GO:0004590">
    <property type="term" value="F:orotidine-5'-phosphate decarboxylase activity"/>
    <property type="evidence" value="ECO:0007669"/>
    <property type="project" value="UniProtKB-EC"/>
</dbReference>
<dbReference type="CDD" id="cd04725">
    <property type="entry name" value="OMP_decarboxylase_like"/>
    <property type="match status" value="1"/>
</dbReference>
<evidence type="ECO:0000256" key="3">
    <source>
        <dbReference type="ARBA" id="ARBA00022793"/>
    </source>
</evidence>
<dbReference type="Pfam" id="PF00215">
    <property type="entry name" value="OMPdecase"/>
    <property type="match status" value="1"/>
</dbReference>
<keyword evidence="10" id="KW-1185">Reference proteome</keyword>
<feature type="domain" description="Orotidine 5'-phosphate decarboxylase" evidence="8">
    <location>
        <begin position="16"/>
        <end position="252"/>
    </location>
</feature>
<evidence type="ECO:0000313" key="10">
    <source>
        <dbReference type="Proteomes" id="UP001595805"/>
    </source>
</evidence>
<dbReference type="InterPro" id="IPR011060">
    <property type="entry name" value="RibuloseP-bd_barrel"/>
</dbReference>
<keyword evidence="4 7" id="KW-0665">Pyrimidine biosynthesis</keyword>
<evidence type="ECO:0000313" key="9">
    <source>
        <dbReference type="EMBL" id="MFC3879519.1"/>
    </source>
</evidence>
<evidence type="ECO:0000256" key="2">
    <source>
        <dbReference type="ARBA" id="ARBA00008847"/>
    </source>
</evidence>
<dbReference type="NCBIfam" id="TIGR02127">
    <property type="entry name" value="pyrF_sub2"/>
    <property type="match status" value="1"/>
</dbReference>
<reference evidence="10" key="1">
    <citation type="journal article" date="2019" name="Int. J. Syst. Evol. Microbiol.">
        <title>The Global Catalogue of Microorganisms (GCM) 10K type strain sequencing project: providing services to taxonomists for standard genome sequencing and annotation.</title>
        <authorList>
            <consortium name="The Broad Institute Genomics Platform"/>
            <consortium name="The Broad Institute Genome Sequencing Center for Infectious Disease"/>
            <person name="Wu L."/>
            <person name="Ma J."/>
        </authorList>
    </citation>
    <scope>NUCLEOTIDE SEQUENCE [LARGE SCALE GENOMIC DNA]</scope>
    <source>
        <strain evidence="10">CCUG 60523</strain>
    </source>
</reference>
<dbReference type="SMART" id="SM00934">
    <property type="entry name" value="OMPdecase"/>
    <property type="match status" value="1"/>
</dbReference>
<protein>
    <recommendedName>
        <fullName evidence="7">Orotidine 5'-phosphate decarboxylase</fullName>
        <ecNumber evidence="7">4.1.1.23</ecNumber>
    </recommendedName>
    <alternativeName>
        <fullName evidence="7">OMP decarboxylase</fullName>
        <shortName evidence="7">OMPDCase</shortName>
        <shortName evidence="7">OMPdecase</shortName>
    </alternativeName>
</protein>
<dbReference type="PANTHER" id="PTHR43375">
    <property type="entry name" value="OROTIDINE 5'-PHOSPHATE DECARBOXYLASE"/>
    <property type="match status" value="1"/>
</dbReference>
<comment type="pathway">
    <text evidence="1 7">Pyrimidine metabolism; UMP biosynthesis via de novo pathway; UMP from orotate: step 2/2.</text>
</comment>
<evidence type="ECO:0000256" key="6">
    <source>
        <dbReference type="ARBA" id="ARBA00049157"/>
    </source>
</evidence>